<evidence type="ECO:0000256" key="5">
    <source>
        <dbReference type="ARBA" id="ARBA00023136"/>
    </source>
</evidence>
<accession>A0A135TSV8</accession>
<dbReference type="Pfam" id="PF13520">
    <property type="entry name" value="AA_permease_2"/>
    <property type="match status" value="1"/>
</dbReference>
<feature type="transmembrane region" description="Helical" evidence="6">
    <location>
        <begin position="334"/>
        <end position="360"/>
    </location>
</feature>
<dbReference type="PANTHER" id="PTHR45649:SF5">
    <property type="entry name" value="GABA TRANSPORTER (EUROFUNG)-RELATED"/>
    <property type="match status" value="1"/>
</dbReference>
<feature type="transmembrane region" description="Helical" evidence="6">
    <location>
        <begin position="409"/>
        <end position="431"/>
    </location>
</feature>
<dbReference type="GO" id="GO:0022857">
    <property type="term" value="F:transmembrane transporter activity"/>
    <property type="evidence" value="ECO:0007669"/>
    <property type="project" value="InterPro"/>
</dbReference>
<reference evidence="7 8" key="1">
    <citation type="submission" date="2014-02" db="EMBL/GenBank/DDBJ databases">
        <title>The genome sequence of Colletotrichum nymphaeae SA-01.</title>
        <authorList>
            <person name="Baroncelli R."/>
            <person name="Thon M.R."/>
        </authorList>
    </citation>
    <scope>NUCLEOTIDE SEQUENCE [LARGE SCALE GENOMIC DNA]</scope>
    <source>
        <strain evidence="7 8">SA-01</strain>
    </source>
</reference>
<keyword evidence="2" id="KW-0813">Transport</keyword>
<feature type="transmembrane region" description="Helical" evidence="6">
    <location>
        <begin position="81"/>
        <end position="106"/>
    </location>
</feature>
<dbReference type="AlphaFoldDB" id="A0A135TSV8"/>
<feature type="transmembrane region" description="Helical" evidence="6">
    <location>
        <begin position="244"/>
        <end position="261"/>
    </location>
</feature>
<feature type="transmembrane region" description="Helical" evidence="6">
    <location>
        <begin position="443"/>
        <end position="463"/>
    </location>
</feature>
<feature type="transmembrane region" description="Helical" evidence="6">
    <location>
        <begin position="171"/>
        <end position="191"/>
    </location>
</feature>
<dbReference type="EMBL" id="JEMN01001031">
    <property type="protein sequence ID" value="KXH51177.1"/>
    <property type="molecule type" value="Genomic_DNA"/>
</dbReference>
<dbReference type="PANTHER" id="PTHR45649">
    <property type="entry name" value="AMINO-ACID PERMEASE BAT1"/>
    <property type="match status" value="1"/>
</dbReference>
<feature type="transmembrane region" description="Helical" evidence="6">
    <location>
        <begin position="282"/>
        <end position="304"/>
    </location>
</feature>
<keyword evidence="5 6" id="KW-0472">Membrane</keyword>
<dbReference type="OrthoDB" id="3257095at2759"/>
<feature type="transmembrane region" description="Helical" evidence="6">
    <location>
        <begin position="483"/>
        <end position="500"/>
    </location>
</feature>
<evidence type="ECO:0000256" key="3">
    <source>
        <dbReference type="ARBA" id="ARBA00022692"/>
    </source>
</evidence>
<dbReference type="Gene3D" id="1.20.1740.10">
    <property type="entry name" value="Amino acid/polyamine transporter I"/>
    <property type="match status" value="1"/>
</dbReference>
<evidence type="ECO:0000256" key="2">
    <source>
        <dbReference type="ARBA" id="ARBA00022448"/>
    </source>
</evidence>
<protein>
    <submittedName>
        <fullName evidence="7">LPXTG-domain-containing protein</fullName>
    </submittedName>
</protein>
<keyword evidence="3 6" id="KW-0812">Transmembrane</keyword>
<keyword evidence="4 6" id="KW-1133">Transmembrane helix</keyword>
<dbReference type="Proteomes" id="UP000070054">
    <property type="component" value="Unassembled WGS sequence"/>
</dbReference>
<dbReference type="GO" id="GO:0016020">
    <property type="term" value="C:membrane"/>
    <property type="evidence" value="ECO:0007669"/>
    <property type="project" value="UniProtKB-SubCell"/>
</dbReference>
<evidence type="ECO:0000313" key="8">
    <source>
        <dbReference type="Proteomes" id="UP000070054"/>
    </source>
</evidence>
<dbReference type="InterPro" id="IPR002293">
    <property type="entry name" value="AA/rel_permease1"/>
</dbReference>
<evidence type="ECO:0000256" key="1">
    <source>
        <dbReference type="ARBA" id="ARBA00004141"/>
    </source>
</evidence>
<evidence type="ECO:0000256" key="6">
    <source>
        <dbReference type="SAM" id="Phobius"/>
    </source>
</evidence>
<name>A0A135TSV8_9PEZI</name>
<proteinExistence type="predicted"/>
<keyword evidence="8" id="KW-1185">Reference proteome</keyword>
<feature type="transmembrane region" description="Helical" evidence="6">
    <location>
        <begin position="52"/>
        <end position="75"/>
    </location>
</feature>
<feature type="transmembrane region" description="Helical" evidence="6">
    <location>
        <begin position="381"/>
        <end position="403"/>
    </location>
</feature>
<gene>
    <name evidence="7" type="ORF">CNYM01_04507</name>
</gene>
<comment type="subcellular location">
    <subcellularLocation>
        <location evidence="1">Membrane</location>
        <topology evidence="1">Multi-pass membrane protein</topology>
    </subcellularLocation>
</comment>
<evidence type="ECO:0000256" key="4">
    <source>
        <dbReference type="ARBA" id="ARBA00022989"/>
    </source>
</evidence>
<organism evidence="7 8">
    <name type="scientific">Colletotrichum nymphaeae SA-01</name>
    <dbReference type="NCBI Taxonomy" id="1460502"/>
    <lineage>
        <taxon>Eukaryota</taxon>
        <taxon>Fungi</taxon>
        <taxon>Dikarya</taxon>
        <taxon>Ascomycota</taxon>
        <taxon>Pezizomycotina</taxon>
        <taxon>Sordariomycetes</taxon>
        <taxon>Hypocreomycetidae</taxon>
        <taxon>Glomerellales</taxon>
        <taxon>Glomerellaceae</taxon>
        <taxon>Colletotrichum</taxon>
        <taxon>Colletotrichum acutatum species complex</taxon>
    </lineage>
</organism>
<feature type="transmembrane region" description="Helical" evidence="6">
    <location>
        <begin position="203"/>
        <end position="224"/>
    </location>
</feature>
<comment type="caution">
    <text evidence="7">The sequence shown here is derived from an EMBL/GenBank/DDBJ whole genome shotgun (WGS) entry which is preliminary data.</text>
</comment>
<evidence type="ECO:0000313" key="7">
    <source>
        <dbReference type="EMBL" id="KXH51177.1"/>
    </source>
</evidence>
<feature type="transmembrane region" description="Helical" evidence="6">
    <location>
        <begin position="127"/>
        <end position="151"/>
    </location>
</feature>
<sequence>MASVVDTDRIGADAIGRRIDGADEKTLITHSEEYGEQQKSSGLERYINHSSVVNFGVIILASWESFAVTFQFALANGGPASMFYGSVLAGFGACAVGFSLAELASIDPTVGAQYRWSANLAPSANRFWGLLQGWITTAAWCFACGGPPSILANIITSLAIFNYDNYTPERWHTSLIMIGTLVLPFLFNLWFRKFLNAFEIMGGVLHIALFVAFIVILAALGQRSSSDYVFRTLTSDVSGWNNPGASWGLGLLTITFSVTGFDSVIHMSDEVKKARTRVPRSVILACVVNSVMLFAFVTILLFYIGPLDDLSTAPLPLIYVTYNATGSKAASNTLVSLVAVIIFFASFNMLASVSRLVWMFASDKGLPFSRFFSHISPTFKLPMNSLLLIAGIVTCLSLIYIASATAFNALISLQALALHFSYFFPILFLLLRKIRGPPPPYGPFKLGAVGVPVNIFALSYLIYVVLWMPFPQILPVTKDNMNYAGPIFGAVLIGALVDWFSPNAESKPGTEINCNHAQPVGLQPLIQDSIEVVIVFCLGQSLHVRRNSRNIKQVSRRHGRASSVPPISALRPQSSWLAVKIRDTCARRYGDESQDKEDAA</sequence>